<accession>A0A843XRJ0</accession>
<comment type="caution">
    <text evidence="2">The sequence shown here is derived from an EMBL/GenBank/DDBJ whole genome shotgun (WGS) entry which is preliminary data.</text>
</comment>
<dbReference type="PANTHER" id="PTHR33673:SF36">
    <property type="entry name" value="MYB-LIKE PROTEIN Q"/>
    <property type="match status" value="1"/>
</dbReference>
<gene>
    <name evidence="2" type="ORF">Taro_054549</name>
</gene>
<dbReference type="OrthoDB" id="676141at2759"/>
<protein>
    <submittedName>
        <fullName evidence="2">Uncharacterized protein</fullName>
    </submittedName>
</protein>
<proteinExistence type="predicted"/>
<dbReference type="AlphaFoldDB" id="A0A843XRJ0"/>
<organism evidence="2 3">
    <name type="scientific">Colocasia esculenta</name>
    <name type="common">Wild taro</name>
    <name type="synonym">Arum esculentum</name>
    <dbReference type="NCBI Taxonomy" id="4460"/>
    <lineage>
        <taxon>Eukaryota</taxon>
        <taxon>Viridiplantae</taxon>
        <taxon>Streptophyta</taxon>
        <taxon>Embryophyta</taxon>
        <taxon>Tracheophyta</taxon>
        <taxon>Spermatophyta</taxon>
        <taxon>Magnoliopsida</taxon>
        <taxon>Liliopsida</taxon>
        <taxon>Araceae</taxon>
        <taxon>Aroideae</taxon>
        <taxon>Colocasieae</taxon>
        <taxon>Colocasia</taxon>
    </lineage>
</organism>
<evidence type="ECO:0000313" key="2">
    <source>
        <dbReference type="EMBL" id="MQM21507.1"/>
    </source>
</evidence>
<evidence type="ECO:0000256" key="1">
    <source>
        <dbReference type="SAM" id="MobiDB-lite"/>
    </source>
</evidence>
<feature type="region of interest" description="Disordered" evidence="1">
    <location>
        <begin position="204"/>
        <end position="233"/>
    </location>
</feature>
<dbReference type="Proteomes" id="UP000652761">
    <property type="component" value="Unassembled WGS sequence"/>
</dbReference>
<dbReference type="PANTHER" id="PTHR33673">
    <property type="entry name" value="SUPPRESSOR SRP40-LIKE PROTEIN"/>
    <property type="match status" value="1"/>
</dbReference>
<keyword evidence="3" id="KW-1185">Reference proteome</keyword>
<name>A0A843XRJ0_COLES</name>
<dbReference type="EMBL" id="NMUH01011132">
    <property type="protein sequence ID" value="MQM21507.1"/>
    <property type="molecule type" value="Genomic_DNA"/>
</dbReference>
<feature type="non-terminal residue" evidence="2">
    <location>
        <position position="1"/>
    </location>
</feature>
<sequence length="245" mass="26662">MIMFFGNQTTCLRLKNRSPDCLPLLPTTLQRTTSSNLTQVRLGVQTQGTSTSIVAIYRLLLMFDRKLNWHQTCVPKVVKSMGQTHLPLNSEGETKVMVRPDVPDSGRIPSSIFERSKSTTLVEWSGVLLQMNHCSASMGEIPVSPGTMSGELPNLSNSPPVAYPPISTASSPAEKTLGMGHGLEQLDRAEAANAKAMKDVLRATADEKGKPSIRVIQHSDSASRHSDASNQSFAFPMLDKKALTK</sequence>
<evidence type="ECO:0000313" key="3">
    <source>
        <dbReference type="Proteomes" id="UP000652761"/>
    </source>
</evidence>
<reference evidence="2" key="1">
    <citation type="submission" date="2017-07" db="EMBL/GenBank/DDBJ databases">
        <title>Taro Niue Genome Assembly and Annotation.</title>
        <authorList>
            <person name="Atibalentja N."/>
            <person name="Keating K."/>
            <person name="Fields C.J."/>
        </authorList>
    </citation>
    <scope>NUCLEOTIDE SEQUENCE</scope>
    <source>
        <strain evidence="2">Niue_2</strain>
        <tissue evidence="2">Leaf</tissue>
    </source>
</reference>